<reference evidence="2" key="1">
    <citation type="submission" date="2023-10" db="EMBL/GenBank/DDBJ databases">
        <authorList>
            <person name="Chen Y."/>
            <person name="Shah S."/>
            <person name="Dougan E. K."/>
            <person name="Thang M."/>
            <person name="Chan C."/>
        </authorList>
    </citation>
    <scope>NUCLEOTIDE SEQUENCE [LARGE SCALE GENOMIC DNA]</scope>
</reference>
<comment type="caution">
    <text evidence="2">The sequence shown here is derived from an EMBL/GenBank/DDBJ whole genome shotgun (WGS) entry which is preliminary data.</text>
</comment>
<evidence type="ECO:0000313" key="2">
    <source>
        <dbReference type="EMBL" id="CAK0809729.1"/>
    </source>
</evidence>
<proteinExistence type="predicted"/>
<feature type="compositionally biased region" description="Low complexity" evidence="1">
    <location>
        <begin position="52"/>
        <end position="61"/>
    </location>
</feature>
<feature type="region of interest" description="Disordered" evidence="1">
    <location>
        <begin position="1"/>
        <end position="21"/>
    </location>
</feature>
<evidence type="ECO:0000313" key="3">
    <source>
        <dbReference type="Proteomes" id="UP001189429"/>
    </source>
</evidence>
<dbReference type="EMBL" id="CAUYUJ010004470">
    <property type="protein sequence ID" value="CAK0809729.1"/>
    <property type="molecule type" value="Genomic_DNA"/>
</dbReference>
<organism evidence="2 3">
    <name type="scientific">Prorocentrum cordatum</name>
    <dbReference type="NCBI Taxonomy" id="2364126"/>
    <lineage>
        <taxon>Eukaryota</taxon>
        <taxon>Sar</taxon>
        <taxon>Alveolata</taxon>
        <taxon>Dinophyceae</taxon>
        <taxon>Prorocentrales</taxon>
        <taxon>Prorocentraceae</taxon>
        <taxon>Prorocentrum</taxon>
    </lineage>
</organism>
<gene>
    <name evidence="2" type="ORF">PCOR1329_LOCUS14896</name>
</gene>
<feature type="region of interest" description="Disordered" evidence="1">
    <location>
        <begin position="44"/>
        <end position="86"/>
    </location>
</feature>
<name>A0ABN9QUT1_9DINO</name>
<feature type="region of interest" description="Disordered" evidence="1">
    <location>
        <begin position="118"/>
        <end position="170"/>
    </location>
</feature>
<keyword evidence="3" id="KW-1185">Reference proteome</keyword>
<dbReference type="Proteomes" id="UP001189429">
    <property type="component" value="Unassembled WGS sequence"/>
</dbReference>
<sequence length="170" mass="17205">MATGSESSSCPERGSLSLPPSTWEESLWAFCPLRASRASLLPPPRQVGGGASSCPAAFGASPPAPPVRGARCPPAAGLAPPSCPEARRTRLGPPVSWGAIVLLHVRLCVGSGCFASAPPGRAPRAQRQRGGGEKGGGEAPGELGRPRRPGVGTAVPPRRGSAQAERGPRP</sequence>
<accession>A0ABN9QUT1</accession>
<evidence type="ECO:0000256" key="1">
    <source>
        <dbReference type="SAM" id="MobiDB-lite"/>
    </source>
</evidence>
<protein>
    <submittedName>
        <fullName evidence="2">Uncharacterized protein</fullName>
    </submittedName>
</protein>
<feature type="compositionally biased region" description="Polar residues" evidence="1">
    <location>
        <begin position="1"/>
        <end position="10"/>
    </location>
</feature>